<dbReference type="GO" id="GO:0005507">
    <property type="term" value="F:copper ion binding"/>
    <property type="evidence" value="ECO:0007669"/>
    <property type="project" value="TreeGrafter"/>
</dbReference>
<dbReference type="OrthoDB" id="37622at2"/>
<evidence type="ECO:0000313" key="2">
    <source>
        <dbReference type="EMBL" id="EEP61070.1"/>
    </source>
</evidence>
<dbReference type="InterPro" id="IPR004323">
    <property type="entry name" value="Ion_tolerance_CutA"/>
</dbReference>
<reference evidence="2 3" key="1">
    <citation type="submission" date="2009-04" db="EMBL/GenBank/DDBJ databases">
        <authorList>
            <person name="Reysenbach A.-L."/>
            <person name="Heidelberg J.F."/>
            <person name="Nelson W.C."/>
        </authorList>
    </citation>
    <scope>NUCLEOTIDE SEQUENCE [LARGE SCALE GENOMIC DNA]</scope>
    <source>
        <strain evidence="2 3">SS-5</strain>
    </source>
</reference>
<dbReference type="InterPro" id="IPR011322">
    <property type="entry name" value="N-reg_PII-like_a/b"/>
</dbReference>
<comment type="caution">
    <text evidence="2">The sequence shown here is derived from an EMBL/GenBank/DDBJ whole genome shotgun (WGS) entry which is preliminary data.</text>
</comment>
<evidence type="ECO:0000313" key="3">
    <source>
        <dbReference type="Proteomes" id="UP000005540"/>
    </source>
</evidence>
<accession>C4FIN2</accession>
<keyword evidence="3" id="KW-1185">Reference proteome</keyword>
<evidence type="ECO:0000256" key="1">
    <source>
        <dbReference type="ARBA" id="ARBA00010169"/>
    </source>
</evidence>
<dbReference type="PANTHER" id="PTHR23419:SF8">
    <property type="entry name" value="FI09726P"/>
    <property type="match status" value="1"/>
</dbReference>
<dbReference type="GO" id="GO:0010038">
    <property type="term" value="P:response to metal ion"/>
    <property type="evidence" value="ECO:0007669"/>
    <property type="project" value="InterPro"/>
</dbReference>
<dbReference type="AlphaFoldDB" id="C4FIN2"/>
<dbReference type="InterPro" id="IPR015867">
    <property type="entry name" value="N-reg_PII/ATP_PRibTrfase_C"/>
</dbReference>
<dbReference type="EMBL" id="ABZS01000027">
    <property type="protein sequence ID" value="EEP61070.1"/>
    <property type="molecule type" value="Genomic_DNA"/>
</dbReference>
<comment type="similarity">
    <text evidence="1">Belongs to the CutA family.</text>
</comment>
<gene>
    <name evidence="2" type="ORF">SULYE_0422</name>
</gene>
<proteinExistence type="inferred from homology"/>
<protein>
    <submittedName>
        <fullName evidence="2">Periplasmic divalent cation tolerance protein</fullName>
    </submittedName>
</protein>
<dbReference type="RefSeq" id="WP_007545963.1">
    <property type="nucleotide sequence ID" value="NZ_ABZS01000027.1"/>
</dbReference>
<dbReference type="Pfam" id="PF03091">
    <property type="entry name" value="CutA1"/>
    <property type="match status" value="1"/>
</dbReference>
<name>C4FIN2_9AQUI</name>
<sequence length="107" mass="12422">MEYIVVLITTPSKKEAEKIANYLVENHIVACVNIVEKVNSVFFWQGNIEKAEESLMIIKTKKSIFKKLIEEVRKMHSYTVPEIIALPIIDGFEDYLKWIEETVSCKT</sequence>
<organism evidence="2 3">
    <name type="scientific">Sulfurihydrogenibium yellowstonense SS-5</name>
    <dbReference type="NCBI Taxonomy" id="432331"/>
    <lineage>
        <taxon>Bacteria</taxon>
        <taxon>Pseudomonadati</taxon>
        <taxon>Aquificota</taxon>
        <taxon>Aquificia</taxon>
        <taxon>Aquificales</taxon>
        <taxon>Hydrogenothermaceae</taxon>
        <taxon>Sulfurihydrogenibium</taxon>
    </lineage>
</organism>
<dbReference type="Proteomes" id="UP000005540">
    <property type="component" value="Unassembled WGS sequence"/>
</dbReference>
<dbReference type="Gene3D" id="3.30.70.120">
    <property type="match status" value="1"/>
</dbReference>
<dbReference type="PANTHER" id="PTHR23419">
    <property type="entry name" value="DIVALENT CATION TOLERANCE CUTA-RELATED"/>
    <property type="match status" value="1"/>
</dbReference>
<dbReference type="SUPFAM" id="SSF54913">
    <property type="entry name" value="GlnB-like"/>
    <property type="match status" value="1"/>
</dbReference>